<dbReference type="SUPFAM" id="SSF52172">
    <property type="entry name" value="CheY-like"/>
    <property type="match status" value="1"/>
</dbReference>
<dbReference type="EMBL" id="BBZA01000097">
    <property type="protein sequence ID" value="GAP62957.1"/>
    <property type="molecule type" value="Genomic_DNA"/>
</dbReference>
<dbReference type="Gene3D" id="3.30.70.270">
    <property type="match status" value="1"/>
</dbReference>
<accession>A0A0M9UCK6</accession>
<evidence type="ECO:0000313" key="6">
    <source>
        <dbReference type="Proteomes" id="UP000037784"/>
    </source>
</evidence>
<dbReference type="PANTHER" id="PTHR45138">
    <property type="entry name" value="REGULATORY COMPONENTS OF SENSORY TRANSDUCTION SYSTEM"/>
    <property type="match status" value="1"/>
</dbReference>
<dbReference type="Gene3D" id="6.10.250.690">
    <property type="match status" value="1"/>
</dbReference>
<comment type="caution">
    <text evidence="4">The sequence shown here is derived from an EMBL/GenBank/DDBJ whole genome shotgun (WGS) entry which is preliminary data.</text>
</comment>
<dbReference type="Pfam" id="PF00990">
    <property type="entry name" value="GGDEF"/>
    <property type="match status" value="1"/>
</dbReference>
<reference evidence="6" key="3">
    <citation type="submission" date="2015-08" db="EMBL/GenBank/DDBJ databases">
        <title>Draft Genome Sequence of a Heterotrophic Facultative Anaerobic Bacterium Ardenticatena maritima Strain 110S.</title>
        <authorList>
            <person name="Kawaichi S."/>
            <person name="Yoshida T."/>
            <person name="Sako Y."/>
            <person name="Nakamura R."/>
        </authorList>
    </citation>
    <scope>NUCLEOTIDE SEQUENCE [LARGE SCALE GENOMIC DNA]</scope>
    <source>
        <strain evidence="6">110S</strain>
    </source>
</reference>
<evidence type="ECO:0008006" key="8">
    <source>
        <dbReference type="Google" id="ProtNLM"/>
    </source>
</evidence>
<keyword evidence="1" id="KW-0597">Phosphoprotein</keyword>
<dbReference type="PROSITE" id="PS50887">
    <property type="entry name" value="GGDEF"/>
    <property type="match status" value="1"/>
</dbReference>
<dbReference type="InterPro" id="IPR043128">
    <property type="entry name" value="Rev_trsase/Diguanyl_cyclase"/>
</dbReference>
<proteinExistence type="predicted"/>
<dbReference type="GO" id="GO:0052621">
    <property type="term" value="F:diguanylate cyclase activity"/>
    <property type="evidence" value="ECO:0007669"/>
    <property type="project" value="TreeGrafter"/>
</dbReference>
<dbReference type="FunFam" id="3.30.70.270:FF:000001">
    <property type="entry name" value="Diguanylate cyclase domain protein"/>
    <property type="match status" value="1"/>
</dbReference>
<dbReference type="Pfam" id="PF00072">
    <property type="entry name" value="Response_reg"/>
    <property type="match status" value="1"/>
</dbReference>
<dbReference type="GO" id="GO:0043709">
    <property type="term" value="P:cell adhesion involved in single-species biofilm formation"/>
    <property type="evidence" value="ECO:0007669"/>
    <property type="project" value="TreeGrafter"/>
</dbReference>
<dbReference type="InParanoid" id="A0A0M9UCK6"/>
<dbReference type="STRING" id="872965.SE16_04990"/>
<dbReference type="InterPro" id="IPR000160">
    <property type="entry name" value="GGDEF_dom"/>
</dbReference>
<dbReference type="InterPro" id="IPR011006">
    <property type="entry name" value="CheY-like_superfamily"/>
</dbReference>
<dbReference type="Proteomes" id="UP000037784">
    <property type="component" value="Unassembled WGS sequence"/>
</dbReference>
<dbReference type="PANTHER" id="PTHR45138:SF9">
    <property type="entry name" value="DIGUANYLATE CYCLASE DGCM-RELATED"/>
    <property type="match status" value="1"/>
</dbReference>
<evidence type="ECO:0000256" key="1">
    <source>
        <dbReference type="PROSITE-ProRule" id="PRU00169"/>
    </source>
</evidence>
<dbReference type="InterPro" id="IPR050469">
    <property type="entry name" value="Diguanylate_Cyclase"/>
</dbReference>
<dbReference type="SUPFAM" id="SSF55073">
    <property type="entry name" value="Nucleotide cyclase"/>
    <property type="match status" value="1"/>
</dbReference>
<dbReference type="InterPro" id="IPR029787">
    <property type="entry name" value="Nucleotide_cyclase"/>
</dbReference>
<dbReference type="OrthoDB" id="9804955at2"/>
<dbReference type="RefSeq" id="WP_054492832.1">
    <property type="nucleotide sequence ID" value="NZ_BBZA01000097.1"/>
</dbReference>
<dbReference type="Gene3D" id="3.40.50.2300">
    <property type="match status" value="1"/>
</dbReference>
<feature type="domain" description="Response regulatory" evidence="2">
    <location>
        <begin position="2"/>
        <end position="118"/>
    </location>
</feature>
<dbReference type="CDD" id="cd01949">
    <property type="entry name" value="GGDEF"/>
    <property type="match status" value="1"/>
</dbReference>
<reference evidence="5 7" key="2">
    <citation type="submission" date="2015-07" db="EMBL/GenBank/DDBJ databases">
        <title>Whole genome sequence of Ardenticatena maritima DSM 23922.</title>
        <authorList>
            <person name="Hemp J."/>
            <person name="Ward L.M."/>
            <person name="Pace L.A."/>
            <person name="Fischer W.W."/>
        </authorList>
    </citation>
    <scope>NUCLEOTIDE SEQUENCE [LARGE SCALE GENOMIC DNA]</scope>
    <source>
        <strain evidence="5 7">110S</strain>
    </source>
</reference>
<feature type="modified residue" description="4-aspartylphosphate" evidence="1">
    <location>
        <position position="51"/>
    </location>
</feature>
<sequence length="313" mass="35424">MQILIVEDDAFLRQRLAYQLRENGYEVLEAENAEQAWQHILNEGVRLVIVDWILPGMSGIEFIRRVRTAELPHYIYIIMLTVRQAKEDIISGLEAGADDYITKPYHLHELKARISIGERILHLEENLLQSQTQLQELALRDALTGLFNRRAIYDRLQTELERTKRMTSSVGVILVDIDHFKQINDTYGHLVGDKALVHVAHILQRATRPYDSIGRWGGEEFVIIAPQCSLEHATLVAERLRQQVAASPLTLEDGTTIPIRLSGGVTVVEATEEGAPNLDRIFQAVDEALYAAKRNGRNRIYVAPSLEAPPQPV</sequence>
<name>A0A0M9UCK6_9CHLR</name>
<dbReference type="Proteomes" id="UP000050502">
    <property type="component" value="Unassembled WGS sequence"/>
</dbReference>
<dbReference type="GO" id="GO:0000160">
    <property type="term" value="P:phosphorelay signal transduction system"/>
    <property type="evidence" value="ECO:0007669"/>
    <property type="project" value="InterPro"/>
</dbReference>
<gene>
    <name evidence="4" type="ORF">ARMA_1380</name>
    <name evidence="5" type="ORF">SE16_04990</name>
</gene>
<feature type="domain" description="GGDEF" evidence="3">
    <location>
        <begin position="168"/>
        <end position="305"/>
    </location>
</feature>
<dbReference type="SMART" id="SM00267">
    <property type="entry name" value="GGDEF"/>
    <property type="match status" value="1"/>
</dbReference>
<dbReference type="GO" id="GO:0005886">
    <property type="term" value="C:plasma membrane"/>
    <property type="evidence" value="ECO:0007669"/>
    <property type="project" value="TreeGrafter"/>
</dbReference>
<dbReference type="NCBIfam" id="TIGR00254">
    <property type="entry name" value="GGDEF"/>
    <property type="match status" value="1"/>
</dbReference>
<evidence type="ECO:0000259" key="2">
    <source>
        <dbReference type="PROSITE" id="PS50110"/>
    </source>
</evidence>
<protein>
    <recommendedName>
        <fullName evidence="8">Diguanylate cyclase</fullName>
    </recommendedName>
</protein>
<organism evidence="4 6">
    <name type="scientific">Ardenticatena maritima</name>
    <dbReference type="NCBI Taxonomy" id="872965"/>
    <lineage>
        <taxon>Bacteria</taxon>
        <taxon>Bacillati</taxon>
        <taxon>Chloroflexota</taxon>
        <taxon>Ardenticatenia</taxon>
        <taxon>Ardenticatenales</taxon>
        <taxon>Ardenticatenaceae</taxon>
        <taxon>Ardenticatena</taxon>
    </lineage>
</organism>
<dbReference type="FunCoup" id="A0A0M9UCK6">
    <property type="interactions" value="66"/>
</dbReference>
<evidence type="ECO:0000313" key="5">
    <source>
        <dbReference type="EMBL" id="KPL88217.1"/>
    </source>
</evidence>
<dbReference type="PROSITE" id="PS50110">
    <property type="entry name" value="RESPONSE_REGULATORY"/>
    <property type="match status" value="1"/>
</dbReference>
<evidence type="ECO:0000313" key="7">
    <source>
        <dbReference type="Proteomes" id="UP000050502"/>
    </source>
</evidence>
<dbReference type="SMART" id="SM00448">
    <property type="entry name" value="REC"/>
    <property type="match status" value="1"/>
</dbReference>
<dbReference type="InterPro" id="IPR001789">
    <property type="entry name" value="Sig_transdc_resp-reg_receiver"/>
</dbReference>
<reference evidence="4 6" key="1">
    <citation type="journal article" date="2015" name="Genome Announc.">
        <title>Draft Genome Sequence of a Heterotrophic Facultative Anaerobic Thermophilic Bacterium, Ardenticatena maritima Strain 110ST.</title>
        <authorList>
            <person name="Kawaichi S."/>
            <person name="Yoshida T."/>
            <person name="Sako Y."/>
            <person name="Nakamura R."/>
        </authorList>
    </citation>
    <scope>NUCLEOTIDE SEQUENCE [LARGE SCALE GENOMIC DNA]</scope>
    <source>
        <strain evidence="4 6">110S</strain>
    </source>
</reference>
<dbReference type="AlphaFoldDB" id="A0A0M9UCK6"/>
<dbReference type="GO" id="GO:1902201">
    <property type="term" value="P:negative regulation of bacterial-type flagellum-dependent cell motility"/>
    <property type="evidence" value="ECO:0007669"/>
    <property type="project" value="TreeGrafter"/>
</dbReference>
<evidence type="ECO:0000313" key="4">
    <source>
        <dbReference type="EMBL" id="GAP62957.1"/>
    </source>
</evidence>
<dbReference type="EMBL" id="LGKN01000004">
    <property type="protein sequence ID" value="KPL88217.1"/>
    <property type="molecule type" value="Genomic_DNA"/>
</dbReference>
<evidence type="ECO:0000259" key="3">
    <source>
        <dbReference type="PROSITE" id="PS50887"/>
    </source>
</evidence>
<keyword evidence="6" id="KW-1185">Reference proteome</keyword>